<evidence type="ECO:0008006" key="4">
    <source>
        <dbReference type="Google" id="ProtNLM"/>
    </source>
</evidence>
<dbReference type="Proteomes" id="UP001515943">
    <property type="component" value="Unassembled WGS sequence"/>
</dbReference>
<keyword evidence="3" id="KW-1185">Reference proteome</keyword>
<dbReference type="RefSeq" id="WP_167975622.1">
    <property type="nucleotide sequence ID" value="NZ_VSRL01000069.1"/>
</dbReference>
<sequence length="172" mass="18638">MGSAVVLLVSALLLGGSATPRTLADPDRTQIADIAQRYLENRALKITTGPQTPGFGVPVTPALVAKLQIHEAKLDADRTSRSLTRTRYLSAEIRTRVDRVDVDQSGRVVVAHVQEHGELYFATPGTAPSTGYGLPHLLTFSRVDEGWILADVTLGHYKHCALLPETQQPSEC</sequence>
<protein>
    <recommendedName>
        <fullName evidence="4">Nuclear transport factor 2 family protein</fullName>
    </recommendedName>
</protein>
<evidence type="ECO:0000256" key="1">
    <source>
        <dbReference type="SAM" id="SignalP"/>
    </source>
</evidence>
<keyword evidence="1" id="KW-0732">Signal</keyword>
<gene>
    <name evidence="2" type="ORF">FXN61_19975</name>
</gene>
<name>A0ABX1FJ00_9PSEU</name>
<evidence type="ECO:0000313" key="2">
    <source>
        <dbReference type="EMBL" id="NKE58964.1"/>
    </source>
</evidence>
<accession>A0ABX1FJ00</accession>
<organism evidence="2 3">
    <name type="scientific">Lentzea indica</name>
    <dbReference type="NCBI Taxonomy" id="2604800"/>
    <lineage>
        <taxon>Bacteria</taxon>
        <taxon>Bacillati</taxon>
        <taxon>Actinomycetota</taxon>
        <taxon>Actinomycetes</taxon>
        <taxon>Pseudonocardiales</taxon>
        <taxon>Pseudonocardiaceae</taxon>
        <taxon>Lentzea</taxon>
    </lineage>
</organism>
<reference evidence="2 3" key="1">
    <citation type="submission" date="2019-08" db="EMBL/GenBank/DDBJ databases">
        <title>Lentzea from Indian Himalayas.</title>
        <authorList>
            <person name="Mandal S."/>
            <person name="Mallick Gupta A."/>
            <person name="Maiti P.K."/>
            <person name="Sarkar J."/>
            <person name="Mandal S."/>
        </authorList>
    </citation>
    <scope>NUCLEOTIDE SEQUENCE [LARGE SCALE GENOMIC DNA]</scope>
    <source>
        <strain evidence="2 3">PSKA42</strain>
    </source>
</reference>
<evidence type="ECO:0000313" key="3">
    <source>
        <dbReference type="Proteomes" id="UP001515943"/>
    </source>
</evidence>
<proteinExistence type="predicted"/>
<comment type="caution">
    <text evidence="2">The sequence shown here is derived from an EMBL/GenBank/DDBJ whole genome shotgun (WGS) entry which is preliminary data.</text>
</comment>
<feature type="signal peptide" evidence="1">
    <location>
        <begin position="1"/>
        <end position="24"/>
    </location>
</feature>
<dbReference type="EMBL" id="VSRL01000069">
    <property type="protein sequence ID" value="NKE58964.1"/>
    <property type="molecule type" value="Genomic_DNA"/>
</dbReference>
<feature type="chain" id="PRO_5046482540" description="Nuclear transport factor 2 family protein" evidence="1">
    <location>
        <begin position="25"/>
        <end position="172"/>
    </location>
</feature>